<feature type="region of interest" description="Disordered" evidence="1">
    <location>
        <begin position="89"/>
        <end position="116"/>
    </location>
</feature>
<dbReference type="RefSeq" id="XP_033660885.1">
    <property type="nucleotide sequence ID" value="XM_033814466.1"/>
</dbReference>
<protein>
    <submittedName>
        <fullName evidence="2">Uncharacterized protein</fullName>
    </submittedName>
</protein>
<keyword evidence="3" id="KW-1185">Reference proteome</keyword>
<organism evidence="2 3">
    <name type="scientific">Zasmidium cellare ATCC 36951</name>
    <dbReference type="NCBI Taxonomy" id="1080233"/>
    <lineage>
        <taxon>Eukaryota</taxon>
        <taxon>Fungi</taxon>
        <taxon>Dikarya</taxon>
        <taxon>Ascomycota</taxon>
        <taxon>Pezizomycotina</taxon>
        <taxon>Dothideomycetes</taxon>
        <taxon>Dothideomycetidae</taxon>
        <taxon>Mycosphaerellales</taxon>
        <taxon>Mycosphaerellaceae</taxon>
        <taxon>Zasmidium</taxon>
    </lineage>
</organism>
<name>A0A6A6C3M8_ZASCE</name>
<gene>
    <name evidence="2" type="ORF">M409DRAFT_60397</name>
</gene>
<dbReference type="Proteomes" id="UP000799537">
    <property type="component" value="Unassembled WGS sequence"/>
</dbReference>
<evidence type="ECO:0000313" key="3">
    <source>
        <dbReference type="Proteomes" id="UP000799537"/>
    </source>
</evidence>
<dbReference type="AlphaFoldDB" id="A0A6A6C3M8"/>
<proteinExistence type="predicted"/>
<dbReference type="GeneID" id="54567738"/>
<reference evidence="2" key="1">
    <citation type="journal article" date="2020" name="Stud. Mycol.">
        <title>101 Dothideomycetes genomes: a test case for predicting lifestyles and emergence of pathogens.</title>
        <authorList>
            <person name="Haridas S."/>
            <person name="Albert R."/>
            <person name="Binder M."/>
            <person name="Bloem J."/>
            <person name="Labutti K."/>
            <person name="Salamov A."/>
            <person name="Andreopoulos B."/>
            <person name="Baker S."/>
            <person name="Barry K."/>
            <person name="Bills G."/>
            <person name="Bluhm B."/>
            <person name="Cannon C."/>
            <person name="Castanera R."/>
            <person name="Culley D."/>
            <person name="Daum C."/>
            <person name="Ezra D."/>
            <person name="Gonzalez J."/>
            <person name="Henrissat B."/>
            <person name="Kuo A."/>
            <person name="Liang C."/>
            <person name="Lipzen A."/>
            <person name="Lutzoni F."/>
            <person name="Magnuson J."/>
            <person name="Mondo S."/>
            <person name="Nolan M."/>
            <person name="Ohm R."/>
            <person name="Pangilinan J."/>
            <person name="Park H.-J."/>
            <person name="Ramirez L."/>
            <person name="Alfaro M."/>
            <person name="Sun H."/>
            <person name="Tritt A."/>
            <person name="Yoshinaga Y."/>
            <person name="Zwiers L.-H."/>
            <person name="Turgeon B."/>
            <person name="Goodwin S."/>
            <person name="Spatafora J."/>
            <person name="Crous P."/>
            <person name="Grigoriev I."/>
        </authorList>
    </citation>
    <scope>NUCLEOTIDE SEQUENCE</scope>
    <source>
        <strain evidence="2">ATCC 36951</strain>
    </source>
</reference>
<sequence>MKSVRRESSLGNIYHNTVRGASHTVDGVNMSYVEKYCDVSLLFMPGTVHEACGLLPSRFQVVVLVGEKLKLELREVVFTARALRPTWRRNVKRHQHHIENQRRQSPVEQRRRRGRE</sequence>
<dbReference type="EMBL" id="ML993631">
    <property type="protein sequence ID" value="KAF2159996.1"/>
    <property type="molecule type" value="Genomic_DNA"/>
</dbReference>
<evidence type="ECO:0000256" key="1">
    <source>
        <dbReference type="SAM" id="MobiDB-lite"/>
    </source>
</evidence>
<evidence type="ECO:0000313" key="2">
    <source>
        <dbReference type="EMBL" id="KAF2159996.1"/>
    </source>
</evidence>
<accession>A0A6A6C3M8</accession>